<name>A0A1G9X1T6_9HYPH</name>
<sequence length="140" mass="14751">MNQVEGALPVPVAPAPAADAPLPEVLAVEAAALAEVADPAVLAAARREARAASLVADLDAVIASNPLGETVLMIGLQPAKPHERSEALGRRGARCAGSAARLRAYLRDYEHPRHAELVDLHDRLYAEGRRLMDESRGLPG</sequence>
<evidence type="ECO:0000313" key="2">
    <source>
        <dbReference type="Proteomes" id="UP000198704"/>
    </source>
</evidence>
<protein>
    <submittedName>
        <fullName evidence="1">Uncharacterized protein</fullName>
    </submittedName>
</protein>
<gene>
    <name evidence="1" type="ORF">SAMN05216360_104215</name>
</gene>
<dbReference type="Proteomes" id="UP000198704">
    <property type="component" value="Unassembled WGS sequence"/>
</dbReference>
<dbReference type="EMBL" id="FNHS01000004">
    <property type="protein sequence ID" value="SDM90710.1"/>
    <property type="molecule type" value="Genomic_DNA"/>
</dbReference>
<accession>A0A1G9X1T6</accession>
<reference evidence="2" key="1">
    <citation type="submission" date="2016-10" db="EMBL/GenBank/DDBJ databases">
        <authorList>
            <person name="Varghese N."/>
            <person name="Submissions S."/>
        </authorList>
    </citation>
    <scope>NUCLEOTIDE SEQUENCE [LARGE SCALE GENOMIC DNA]</scope>
    <source>
        <strain evidence="2">BL47</strain>
    </source>
</reference>
<keyword evidence="2" id="KW-1185">Reference proteome</keyword>
<dbReference type="STRING" id="582672.SAMN05216360_104215"/>
<proteinExistence type="predicted"/>
<dbReference type="RefSeq" id="WP_167627663.1">
    <property type="nucleotide sequence ID" value="NZ_FNHS01000004.1"/>
</dbReference>
<organism evidence="1 2">
    <name type="scientific">Methylobacterium phyllostachyos</name>
    <dbReference type="NCBI Taxonomy" id="582672"/>
    <lineage>
        <taxon>Bacteria</taxon>
        <taxon>Pseudomonadati</taxon>
        <taxon>Pseudomonadota</taxon>
        <taxon>Alphaproteobacteria</taxon>
        <taxon>Hyphomicrobiales</taxon>
        <taxon>Methylobacteriaceae</taxon>
        <taxon>Methylobacterium</taxon>
    </lineage>
</organism>
<evidence type="ECO:0000313" key="1">
    <source>
        <dbReference type="EMBL" id="SDM90710.1"/>
    </source>
</evidence>
<dbReference type="AlphaFoldDB" id="A0A1G9X1T6"/>